<sequence>MTSRRIINHFGSIRRDEALFLAALTVKESKLSGVHDDNEEEDESENENENENEDEASQRQNIFSMGIFVQFVELQNVISSSLQLFTKSDFLKEFQSQQVNYKKLYKLHSDTIIFGAINFVVTLHVSGTFRKKVADYLEPIETTGEQAFEDVNFNEKGNAYDDICDIVSIISLEYEFQ</sequence>
<evidence type="ECO:0000313" key="2">
    <source>
        <dbReference type="EMBL" id="KAF7391674.1"/>
    </source>
</evidence>
<evidence type="ECO:0000313" key="3">
    <source>
        <dbReference type="Proteomes" id="UP000617340"/>
    </source>
</evidence>
<dbReference type="EMBL" id="JACSDZ010000011">
    <property type="protein sequence ID" value="KAF7391674.1"/>
    <property type="molecule type" value="Genomic_DNA"/>
</dbReference>
<gene>
    <name evidence="2" type="ORF">HZH68_011217</name>
</gene>
<dbReference type="AlphaFoldDB" id="A0A834JNR4"/>
<dbReference type="Proteomes" id="UP000617340">
    <property type="component" value="Unassembled WGS sequence"/>
</dbReference>
<name>A0A834JNR4_VESGE</name>
<proteinExistence type="predicted"/>
<keyword evidence="3" id="KW-1185">Reference proteome</keyword>
<organism evidence="2 3">
    <name type="scientific">Vespula germanica</name>
    <name type="common">German yellow jacket</name>
    <name type="synonym">Paravespula germanica</name>
    <dbReference type="NCBI Taxonomy" id="30212"/>
    <lineage>
        <taxon>Eukaryota</taxon>
        <taxon>Metazoa</taxon>
        <taxon>Ecdysozoa</taxon>
        <taxon>Arthropoda</taxon>
        <taxon>Hexapoda</taxon>
        <taxon>Insecta</taxon>
        <taxon>Pterygota</taxon>
        <taxon>Neoptera</taxon>
        <taxon>Endopterygota</taxon>
        <taxon>Hymenoptera</taxon>
        <taxon>Apocrita</taxon>
        <taxon>Aculeata</taxon>
        <taxon>Vespoidea</taxon>
        <taxon>Vespidae</taxon>
        <taxon>Vespinae</taxon>
        <taxon>Vespula</taxon>
    </lineage>
</organism>
<comment type="caution">
    <text evidence="2">The sequence shown here is derived from an EMBL/GenBank/DDBJ whole genome shotgun (WGS) entry which is preliminary data.</text>
</comment>
<feature type="region of interest" description="Disordered" evidence="1">
    <location>
        <begin position="31"/>
        <end position="57"/>
    </location>
</feature>
<feature type="compositionally biased region" description="Acidic residues" evidence="1">
    <location>
        <begin position="37"/>
        <end position="55"/>
    </location>
</feature>
<protein>
    <submittedName>
        <fullName evidence="2">Uncharacterized protein</fullName>
    </submittedName>
</protein>
<reference evidence="2" key="1">
    <citation type="journal article" date="2020" name="G3 (Bethesda)">
        <title>High-Quality Assemblies for Three Invasive Social Wasps from the &lt;i&gt;Vespula&lt;/i&gt; Genus.</title>
        <authorList>
            <person name="Harrop T.W.R."/>
            <person name="Guhlin J."/>
            <person name="McLaughlin G.M."/>
            <person name="Permina E."/>
            <person name="Stockwell P."/>
            <person name="Gilligan J."/>
            <person name="Le Lec M.F."/>
            <person name="Gruber M.A.M."/>
            <person name="Quinn O."/>
            <person name="Lovegrove M."/>
            <person name="Duncan E.J."/>
            <person name="Remnant E.J."/>
            <person name="Van Eeckhoven J."/>
            <person name="Graham B."/>
            <person name="Knapp R.A."/>
            <person name="Langford K.W."/>
            <person name="Kronenberg Z."/>
            <person name="Press M.O."/>
            <person name="Eacker S.M."/>
            <person name="Wilson-Rankin E.E."/>
            <person name="Purcell J."/>
            <person name="Lester P.J."/>
            <person name="Dearden P.K."/>
        </authorList>
    </citation>
    <scope>NUCLEOTIDE SEQUENCE</scope>
    <source>
        <strain evidence="2">Linc-1</strain>
    </source>
</reference>
<evidence type="ECO:0000256" key="1">
    <source>
        <dbReference type="SAM" id="MobiDB-lite"/>
    </source>
</evidence>
<accession>A0A834JNR4</accession>